<comment type="caution">
    <text evidence="2">The sequence shown here is derived from an EMBL/GenBank/DDBJ whole genome shotgun (WGS) entry which is preliminary data.</text>
</comment>
<dbReference type="SUPFAM" id="SSF63829">
    <property type="entry name" value="Calcium-dependent phosphotriesterase"/>
    <property type="match status" value="1"/>
</dbReference>
<dbReference type="EMBL" id="BSDI01000001">
    <property type="protein sequence ID" value="GLH94940.1"/>
    <property type="molecule type" value="Genomic_DNA"/>
</dbReference>
<dbReference type="InterPro" id="IPR011042">
    <property type="entry name" value="6-blade_b-propeller_TolB-like"/>
</dbReference>
<proteinExistence type="predicted"/>
<evidence type="ECO:0000313" key="3">
    <source>
        <dbReference type="Proteomes" id="UP001144280"/>
    </source>
</evidence>
<dbReference type="NCBIfam" id="NF033206">
    <property type="entry name" value="ScyE_fam"/>
    <property type="match status" value="1"/>
</dbReference>
<sequence>MNGGFMNLSRVVPVGLLAAAVLVAGAPAAAAASENKPTVSVVARKLNNPRGIAVGDHGVLYVAEAGKGGHGPCIASPEEPDAEVCLGKTSAVTAVYAKWHKGKPHWKQKRVVTGLPSVAEEDGSFALGLHDISPTHHGALIGTIGGAGTVEARNQLGHGARLLGHVVGLWPHHRHGKVKAIADLNQYEKDHNPDGGEIDSNPYGVLATPHGALATDAGGNDLLAIDKKGAVSTVDTFGSRLVPAPPGIPNLPPQIPMQAVPTTVTKGPDGAYYVGELTGFPFQPGAARIWRIVPGQAKTVYATGFTNIIDIAFDRKGRLLVLQITKDGLLSGNEAGALYRVENGTKTEIAAGKLTMPGGVAVGHDGALYVTNKAVSPGGGEVLRIWA</sequence>
<dbReference type="Proteomes" id="UP001144280">
    <property type="component" value="Unassembled WGS sequence"/>
</dbReference>
<name>A0ABQ5QL56_9ACTN</name>
<reference evidence="2" key="1">
    <citation type="submission" date="2022-12" db="EMBL/GenBank/DDBJ databases">
        <title>New Phytohabitans aurantiacus sp. RD004123 nov., an actinomycete isolated from soil.</title>
        <authorList>
            <person name="Triningsih D.W."/>
            <person name="Harunari E."/>
            <person name="Igarashi Y."/>
        </authorList>
    </citation>
    <scope>NUCLEOTIDE SEQUENCE</scope>
    <source>
        <strain evidence="2">RD004123</strain>
    </source>
</reference>
<organism evidence="2 3">
    <name type="scientific">Phytohabitans aurantiacus</name>
    <dbReference type="NCBI Taxonomy" id="3016789"/>
    <lineage>
        <taxon>Bacteria</taxon>
        <taxon>Bacillati</taxon>
        <taxon>Actinomycetota</taxon>
        <taxon>Actinomycetes</taxon>
        <taxon>Micromonosporales</taxon>
        <taxon>Micromonosporaceae</taxon>
    </lineage>
</organism>
<accession>A0ABQ5QL56</accession>
<gene>
    <name evidence="2" type="ORF">Pa4123_02120</name>
</gene>
<keyword evidence="3" id="KW-1185">Reference proteome</keyword>
<dbReference type="Gene3D" id="2.120.10.30">
    <property type="entry name" value="TolB, C-terminal domain"/>
    <property type="match status" value="1"/>
</dbReference>
<keyword evidence="1" id="KW-0732">Signal</keyword>
<dbReference type="InterPro" id="IPR048031">
    <property type="entry name" value="ScyD/ScyE-like"/>
</dbReference>
<evidence type="ECO:0000256" key="1">
    <source>
        <dbReference type="SAM" id="SignalP"/>
    </source>
</evidence>
<evidence type="ECO:0000313" key="2">
    <source>
        <dbReference type="EMBL" id="GLH94940.1"/>
    </source>
</evidence>
<feature type="chain" id="PRO_5046614057" description="ScyD/ScyE family protein" evidence="1">
    <location>
        <begin position="32"/>
        <end position="387"/>
    </location>
</feature>
<evidence type="ECO:0008006" key="4">
    <source>
        <dbReference type="Google" id="ProtNLM"/>
    </source>
</evidence>
<protein>
    <recommendedName>
        <fullName evidence="4">ScyD/ScyE family protein</fullName>
    </recommendedName>
</protein>
<feature type="signal peptide" evidence="1">
    <location>
        <begin position="1"/>
        <end position="31"/>
    </location>
</feature>